<accession>A0ABQ4FEE3</accession>
<keyword evidence="2" id="KW-0812">Transmembrane</keyword>
<keyword evidence="4" id="KW-1185">Reference proteome</keyword>
<feature type="region of interest" description="Disordered" evidence="1">
    <location>
        <begin position="154"/>
        <end position="173"/>
    </location>
</feature>
<evidence type="ECO:0000313" key="4">
    <source>
        <dbReference type="Proteomes" id="UP000651728"/>
    </source>
</evidence>
<feature type="transmembrane region" description="Helical" evidence="2">
    <location>
        <begin position="179"/>
        <end position="202"/>
    </location>
</feature>
<protein>
    <submittedName>
        <fullName evidence="3">Uncharacterized protein</fullName>
    </submittedName>
</protein>
<feature type="compositionally biased region" description="Pro residues" evidence="1">
    <location>
        <begin position="221"/>
        <end position="238"/>
    </location>
</feature>
<name>A0ABQ4FEE3_9ACTN</name>
<evidence type="ECO:0000256" key="1">
    <source>
        <dbReference type="SAM" id="MobiDB-lite"/>
    </source>
</evidence>
<keyword evidence="2" id="KW-1133">Transmembrane helix</keyword>
<feature type="compositionally biased region" description="Pro residues" evidence="1">
    <location>
        <begin position="162"/>
        <end position="172"/>
    </location>
</feature>
<organism evidence="3 4">
    <name type="scientific">Microbispora amethystogenes</name>
    <dbReference type="NCBI Taxonomy" id="1427754"/>
    <lineage>
        <taxon>Bacteria</taxon>
        <taxon>Bacillati</taxon>
        <taxon>Actinomycetota</taxon>
        <taxon>Actinomycetes</taxon>
        <taxon>Streptosporangiales</taxon>
        <taxon>Streptosporangiaceae</taxon>
        <taxon>Microbispora</taxon>
    </lineage>
</organism>
<dbReference type="Proteomes" id="UP000651728">
    <property type="component" value="Unassembled WGS sequence"/>
</dbReference>
<gene>
    <name evidence="3" type="ORF">Mam01_33600</name>
</gene>
<evidence type="ECO:0000256" key="2">
    <source>
        <dbReference type="SAM" id="Phobius"/>
    </source>
</evidence>
<keyword evidence="2" id="KW-0472">Membrane</keyword>
<sequence length="259" mass="27226">MLVCFDVEEMVTPLQYGDPTHVGPIALQARLRTAQAGLVYLGQAPDGRVVSVAVLSSGAALDAAARDRFVTAIKEAERQGRTGVLGWGATLVDRMRGRVAPDTPPVLAMHDGPAPWVAVPYAPNAPGAERFLDPVTVSGTLIGQRHGPDFLHYWQGDATPAVPGPPAPPPPAVATRRSVVLASTLLATLVLVLLVAAWLLLFRGEDEQEPARPLPNTQFVPSPPPEPASPVPQRPTPGPSGSGSESPWPMDLDDGRGPI</sequence>
<reference evidence="3 4" key="1">
    <citation type="submission" date="2021-01" db="EMBL/GenBank/DDBJ databases">
        <title>Whole genome shotgun sequence of Microbispora amethystogenes NBRC 101907.</title>
        <authorList>
            <person name="Komaki H."/>
            <person name="Tamura T."/>
        </authorList>
    </citation>
    <scope>NUCLEOTIDE SEQUENCE [LARGE SCALE GENOMIC DNA]</scope>
    <source>
        <strain evidence="3 4">NBRC 101907</strain>
    </source>
</reference>
<comment type="caution">
    <text evidence="3">The sequence shown here is derived from an EMBL/GenBank/DDBJ whole genome shotgun (WGS) entry which is preliminary data.</text>
</comment>
<feature type="region of interest" description="Disordered" evidence="1">
    <location>
        <begin position="209"/>
        <end position="259"/>
    </location>
</feature>
<dbReference type="EMBL" id="BOOB01000021">
    <property type="protein sequence ID" value="GIH33196.1"/>
    <property type="molecule type" value="Genomic_DNA"/>
</dbReference>
<evidence type="ECO:0000313" key="3">
    <source>
        <dbReference type="EMBL" id="GIH33196.1"/>
    </source>
</evidence>
<proteinExistence type="predicted"/>